<evidence type="ECO:0000256" key="1">
    <source>
        <dbReference type="ARBA" id="ARBA00010790"/>
    </source>
</evidence>
<dbReference type="Gene3D" id="3.50.50.60">
    <property type="entry name" value="FAD/NAD(P)-binding domain"/>
    <property type="match status" value="1"/>
</dbReference>
<dbReference type="PROSITE" id="PS00624">
    <property type="entry name" value="GMC_OXRED_2"/>
    <property type="match status" value="1"/>
</dbReference>
<evidence type="ECO:0000259" key="5">
    <source>
        <dbReference type="PROSITE" id="PS00623"/>
    </source>
</evidence>
<dbReference type="OrthoDB" id="269227at2759"/>
<dbReference type="Pfam" id="PF00732">
    <property type="entry name" value="GMC_oxred_N"/>
    <property type="match status" value="1"/>
</dbReference>
<dbReference type="InterPro" id="IPR036188">
    <property type="entry name" value="FAD/NAD-bd_sf"/>
</dbReference>
<keyword evidence="2 3" id="KW-0274">FAD</keyword>
<dbReference type="SUPFAM" id="SSF51905">
    <property type="entry name" value="FAD/NAD(P)-binding domain"/>
    <property type="match status" value="1"/>
</dbReference>
<feature type="domain" description="Glucose-methanol-choline oxidoreductase N-terminal" evidence="6">
    <location>
        <begin position="315"/>
        <end position="329"/>
    </location>
</feature>
<evidence type="ECO:0000259" key="6">
    <source>
        <dbReference type="PROSITE" id="PS00624"/>
    </source>
</evidence>
<dbReference type="InterPro" id="IPR012132">
    <property type="entry name" value="GMC_OxRdtase"/>
</dbReference>
<evidence type="ECO:0000313" key="7">
    <source>
        <dbReference type="EMBL" id="CAH1111854.1"/>
    </source>
</evidence>
<dbReference type="PIRSF" id="PIRSF000137">
    <property type="entry name" value="Alcohol_oxidase"/>
    <property type="match status" value="1"/>
</dbReference>
<evidence type="ECO:0000256" key="2">
    <source>
        <dbReference type="PIRSR" id="PIRSR000137-2"/>
    </source>
</evidence>
<dbReference type="GO" id="GO:0050660">
    <property type="term" value="F:flavin adenine dinucleotide binding"/>
    <property type="evidence" value="ECO:0007669"/>
    <property type="project" value="InterPro"/>
</dbReference>
<keyword evidence="3" id="KW-0285">Flavoprotein</keyword>
<dbReference type="GO" id="GO:0016614">
    <property type="term" value="F:oxidoreductase activity, acting on CH-OH group of donors"/>
    <property type="evidence" value="ECO:0007669"/>
    <property type="project" value="InterPro"/>
</dbReference>
<dbReference type="PROSITE" id="PS00623">
    <property type="entry name" value="GMC_OXRED_1"/>
    <property type="match status" value="1"/>
</dbReference>
<feature type="domain" description="Glucose-methanol-choline oxidoreductase N-terminal" evidence="5">
    <location>
        <begin position="141"/>
        <end position="164"/>
    </location>
</feature>
<keyword evidence="4" id="KW-0732">Signal</keyword>
<dbReference type="EMBL" id="OV651818">
    <property type="protein sequence ID" value="CAH1111854.1"/>
    <property type="molecule type" value="Genomic_DNA"/>
</dbReference>
<evidence type="ECO:0000256" key="3">
    <source>
        <dbReference type="RuleBase" id="RU003968"/>
    </source>
</evidence>
<comment type="cofactor">
    <cofactor evidence="2">
        <name>FAD</name>
        <dbReference type="ChEBI" id="CHEBI:57692"/>
    </cofactor>
</comment>
<evidence type="ECO:0000256" key="4">
    <source>
        <dbReference type="SAM" id="SignalP"/>
    </source>
</evidence>
<feature type="signal peptide" evidence="4">
    <location>
        <begin position="1"/>
        <end position="19"/>
    </location>
</feature>
<feature type="binding site" evidence="2">
    <location>
        <position position="280"/>
    </location>
    <ligand>
        <name>FAD</name>
        <dbReference type="ChEBI" id="CHEBI:57692"/>
    </ligand>
</feature>
<sequence length="530" mass="59282">MCFIGKIIAFFCMINSLTADTVEDFYKYVTEEFKNIQSYQMPTDNRNVFTTCDSKIRHYGHFDFIIVGAGSAGAVLANRLSEIKEWKILILEAGGDLTKFSDVPGFSNYLQQTDMNWGYMTSSQKTCCQGMENNQCAYPRGKVIGGSSTLNGGVYARGSPEDYDEWVNLGNPGWSYEECLPYFKKSEFVALKNYDRSYHGTSGVLYVNQTSPPSVIAEAFLNANVEKGLSEIDYNGKQQLGVSRIQFNIKDHLHQNSAHAFLNPIRNTRKNLKLILNAAVNKLLMNGNKVKGVTFVKDGVFYKAEASKEVILSAGSINTPQLLLLSGIGPANDLKKLGIPVQNNLPGVGKHLQDHPLFVNMYFRTNVSAPNHTLQDNLERYSHGMTPLTNGAGLEQIVFLNFKNEKNPKAEIKMITFPPPFSVPIDLKAAYNFQGKSRKVYEKYNTTTDFSIIISLMKPKSEGSVTLRTNSILDFPSININYFTDPNNEDLETMYQGIKYALNLEQTAAFKHIGAHYIGEQPGCETSEFQ</sequence>
<dbReference type="Gene3D" id="3.30.560.10">
    <property type="entry name" value="Glucose Oxidase, domain 3"/>
    <property type="match status" value="1"/>
</dbReference>
<dbReference type="Proteomes" id="UP001153636">
    <property type="component" value="Chromosome 6"/>
</dbReference>
<accession>A0A9P0D4S1</accession>
<feature type="chain" id="PRO_5040226182" description="Glucose-methanol-choline oxidoreductase N-terminal domain-containing protein" evidence="4">
    <location>
        <begin position="20"/>
        <end position="530"/>
    </location>
</feature>
<name>A0A9P0D4S1_9CUCU</name>
<feature type="binding site" evidence="2">
    <location>
        <position position="143"/>
    </location>
    <ligand>
        <name>FAD</name>
        <dbReference type="ChEBI" id="CHEBI:57692"/>
    </ligand>
</feature>
<dbReference type="PANTHER" id="PTHR11552:SF158">
    <property type="entry name" value="GH23626P-RELATED"/>
    <property type="match status" value="1"/>
</dbReference>
<evidence type="ECO:0000313" key="8">
    <source>
        <dbReference type="Proteomes" id="UP001153636"/>
    </source>
</evidence>
<organism evidence="7 8">
    <name type="scientific">Psylliodes chrysocephalus</name>
    <dbReference type="NCBI Taxonomy" id="3402493"/>
    <lineage>
        <taxon>Eukaryota</taxon>
        <taxon>Metazoa</taxon>
        <taxon>Ecdysozoa</taxon>
        <taxon>Arthropoda</taxon>
        <taxon>Hexapoda</taxon>
        <taxon>Insecta</taxon>
        <taxon>Pterygota</taxon>
        <taxon>Neoptera</taxon>
        <taxon>Endopterygota</taxon>
        <taxon>Coleoptera</taxon>
        <taxon>Polyphaga</taxon>
        <taxon>Cucujiformia</taxon>
        <taxon>Chrysomeloidea</taxon>
        <taxon>Chrysomelidae</taxon>
        <taxon>Galerucinae</taxon>
        <taxon>Alticini</taxon>
        <taxon>Psylliodes</taxon>
    </lineage>
</organism>
<reference evidence="7" key="1">
    <citation type="submission" date="2022-01" db="EMBL/GenBank/DDBJ databases">
        <authorList>
            <person name="King R."/>
        </authorList>
    </citation>
    <scope>NUCLEOTIDE SEQUENCE</scope>
</reference>
<proteinExistence type="inferred from homology"/>
<keyword evidence="8" id="KW-1185">Reference proteome</keyword>
<dbReference type="SUPFAM" id="SSF54373">
    <property type="entry name" value="FAD-linked reductases, C-terminal domain"/>
    <property type="match status" value="1"/>
</dbReference>
<dbReference type="PANTHER" id="PTHR11552">
    <property type="entry name" value="GLUCOSE-METHANOL-CHOLINE GMC OXIDOREDUCTASE"/>
    <property type="match status" value="1"/>
</dbReference>
<gene>
    <name evidence="7" type="ORF">PSYICH_LOCUS11752</name>
</gene>
<dbReference type="InterPro" id="IPR000172">
    <property type="entry name" value="GMC_OxRdtase_N"/>
</dbReference>
<feature type="binding site" evidence="2">
    <location>
        <begin position="151"/>
        <end position="154"/>
    </location>
    <ligand>
        <name>FAD</name>
        <dbReference type="ChEBI" id="CHEBI:57692"/>
    </ligand>
</feature>
<dbReference type="AlphaFoldDB" id="A0A9P0D4S1"/>
<protein>
    <recommendedName>
        <fullName evidence="5 6">Glucose-methanol-choline oxidoreductase N-terminal domain-containing protein</fullName>
    </recommendedName>
</protein>
<comment type="similarity">
    <text evidence="1 3">Belongs to the GMC oxidoreductase family.</text>
</comment>